<organism evidence="2 3">
    <name type="scientific">Candidatus Woesebacteria bacterium GW2011_GWB1_39_10</name>
    <dbReference type="NCBI Taxonomy" id="1618572"/>
    <lineage>
        <taxon>Bacteria</taxon>
        <taxon>Candidatus Woeseibacteriota</taxon>
    </lineage>
</organism>
<keyword evidence="1" id="KW-0472">Membrane</keyword>
<protein>
    <submittedName>
        <fullName evidence="2">Uncharacterized protein</fullName>
    </submittedName>
</protein>
<evidence type="ECO:0000313" key="3">
    <source>
        <dbReference type="Proteomes" id="UP000034774"/>
    </source>
</evidence>
<dbReference type="STRING" id="1618572.UT17_C0004G0132"/>
<feature type="transmembrane region" description="Helical" evidence="1">
    <location>
        <begin position="148"/>
        <end position="169"/>
    </location>
</feature>
<proteinExistence type="predicted"/>
<comment type="caution">
    <text evidence="2">The sequence shown here is derived from an EMBL/GenBank/DDBJ whole genome shotgun (WGS) entry which is preliminary data.</text>
</comment>
<dbReference type="Proteomes" id="UP000034774">
    <property type="component" value="Unassembled WGS sequence"/>
</dbReference>
<sequence>MKKILILISVVLSAVFLFYLLLPNPDFPIPPSDSIQSDEPADLETPQRRGYFTNFTREQVMVWYKNQFDRSVVYNIQLPTYRLNYPPENAQTIIRDQTRSTFLEQITHPFRESIYVNGYEPASEENYSVINGRKFRQKIIIKYVPSVVPVRVAVFAGIIFFAWVLIVSWEQTLSDIRGKKIKV</sequence>
<name>A0A0G0P108_9BACT</name>
<evidence type="ECO:0000313" key="2">
    <source>
        <dbReference type="EMBL" id="KKQ91784.1"/>
    </source>
</evidence>
<dbReference type="AlphaFoldDB" id="A0A0G0P108"/>
<gene>
    <name evidence="2" type="ORF">UT17_C0004G0132</name>
</gene>
<reference evidence="2 3" key="1">
    <citation type="journal article" date="2015" name="Nature">
        <title>rRNA introns, odd ribosomes, and small enigmatic genomes across a large radiation of phyla.</title>
        <authorList>
            <person name="Brown C.T."/>
            <person name="Hug L.A."/>
            <person name="Thomas B.C."/>
            <person name="Sharon I."/>
            <person name="Castelle C.J."/>
            <person name="Singh A."/>
            <person name="Wilkins M.J."/>
            <person name="Williams K.H."/>
            <person name="Banfield J.F."/>
        </authorList>
    </citation>
    <scope>NUCLEOTIDE SEQUENCE [LARGE SCALE GENOMIC DNA]</scope>
</reference>
<keyword evidence="1" id="KW-1133">Transmembrane helix</keyword>
<evidence type="ECO:0000256" key="1">
    <source>
        <dbReference type="SAM" id="Phobius"/>
    </source>
</evidence>
<keyword evidence="1" id="KW-0812">Transmembrane</keyword>
<dbReference type="EMBL" id="LBVU01000004">
    <property type="protein sequence ID" value="KKQ91784.1"/>
    <property type="molecule type" value="Genomic_DNA"/>
</dbReference>
<accession>A0A0G0P108</accession>